<gene>
    <name evidence="7" type="ORF">ENJ67_04705</name>
</gene>
<dbReference type="Pfam" id="PF23493">
    <property type="entry name" value="CysS_C"/>
    <property type="match status" value="1"/>
</dbReference>
<evidence type="ECO:0000256" key="1">
    <source>
        <dbReference type="ARBA" id="ARBA00022598"/>
    </source>
</evidence>
<dbReference type="GO" id="GO:0005524">
    <property type="term" value="F:ATP binding"/>
    <property type="evidence" value="ECO:0007669"/>
    <property type="project" value="UniProtKB-KW"/>
</dbReference>
<dbReference type="SUPFAM" id="SSF47323">
    <property type="entry name" value="Anticodon-binding domain of a subclass of class I aminoacyl-tRNA synthetases"/>
    <property type="match status" value="1"/>
</dbReference>
<name>A0A7C3G406_9BACT</name>
<feature type="non-terminal residue" evidence="7">
    <location>
        <position position="1"/>
    </location>
</feature>
<keyword evidence="4" id="KW-0030">Aminoacyl-tRNA synthetase</keyword>
<keyword evidence="5" id="KW-0175">Coiled coil</keyword>
<evidence type="ECO:0000256" key="4">
    <source>
        <dbReference type="ARBA" id="ARBA00023146"/>
    </source>
</evidence>
<evidence type="ECO:0000256" key="2">
    <source>
        <dbReference type="ARBA" id="ARBA00022741"/>
    </source>
</evidence>
<organism evidence="7">
    <name type="scientific">Sulfurimonas autotrophica</name>
    <dbReference type="NCBI Taxonomy" id="202747"/>
    <lineage>
        <taxon>Bacteria</taxon>
        <taxon>Pseudomonadati</taxon>
        <taxon>Campylobacterota</taxon>
        <taxon>Epsilonproteobacteria</taxon>
        <taxon>Campylobacterales</taxon>
        <taxon>Sulfurimonadaceae</taxon>
        <taxon>Sulfurimonas</taxon>
    </lineage>
</organism>
<dbReference type="InterPro" id="IPR009080">
    <property type="entry name" value="tRNAsynth_Ia_anticodon-bd"/>
</dbReference>
<dbReference type="EMBL" id="DRNH01000251">
    <property type="protein sequence ID" value="HFB54013.1"/>
    <property type="molecule type" value="Genomic_DNA"/>
</dbReference>
<keyword evidence="2" id="KW-0547">Nucleotide-binding</keyword>
<dbReference type="GO" id="GO:0006418">
    <property type="term" value="P:tRNA aminoacylation for protein translation"/>
    <property type="evidence" value="ECO:0007669"/>
    <property type="project" value="InterPro"/>
</dbReference>
<evidence type="ECO:0000313" key="7">
    <source>
        <dbReference type="EMBL" id="HFB54013.1"/>
    </source>
</evidence>
<dbReference type="Proteomes" id="UP000886390">
    <property type="component" value="Unassembled WGS sequence"/>
</dbReference>
<feature type="domain" description="Cysteinyl-tRNA ligase anticodon binding" evidence="6">
    <location>
        <begin position="10"/>
        <end position="54"/>
    </location>
</feature>
<dbReference type="GO" id="GO:0004812">
    <property type="term" value="F:aminoacyl-tRNA ligase activity"/>
    <property type="evidence" value="ECO:0007669"/>
    <property type="project" value="UniProtKB-KW"/>
</dbReference>
<dbReference type="Gene3D" id="1.20.120.1910">
    <property type="entry name" value="Cysteine-tRNA ligase, C-terminal anti-codon recognition domain"/>
    <property type="match status" value="1"/>
</dbReference>
<keyword evidence="3" id="KW-0067">ATP-binding</keyword>
<dbReference type="AlphaFoldDB" id="A0A7C3G406"/>
<proteinExistence type="predicted"/>
<dbReference type="InterPro" id="IPR056411">
    <property type="entry name" value="CysS_C"/>
</dbReference>
<protein>
    <submittedName>
        <fullName evidence="7">Cysteine--tRNA ligase</fullName>
    </submittedName>
</protein>
<evidence type="ECO:0000256" key="5">
    <source>
        <dbReference type="SAM" id="Coils"/>
    </source>
</evidence>
<evidence type="ECO:0000256" key="3">
    <source>
        <dbReference type="ARBA" id="ARBA00022840"/>
    </source>
</evidence>
<keyword evidence="1 7" id="KW-0436">Ligase</keyword>
<comment type="caution">
    <text evidence="7">The sequence shown here is derived from an EMBL/GenBank/DDBJ whole genome shotgun (WGS) entry which is preliminary data.</text>
</comment>
<feature type="coiled-coil region" evidence="5">
    <location>
        <begin position="5"/>
        <end position="32"/>
    </location>
</feature>
<sequence length="57" mass="6506">QFGVDETTKKELDALIEQRDEAKKAKDFATSDALREQILSYGVNLMDTPQGTFWEKV</sequence>
<evidence type="ECO:0000259" key="6">
    <source>
        <dbReference type="Pfam" id="PF23493"/>
    </source>
</evidence>
<accession>A0A7C3G406</accession>
<reference evidence="7" key="1">
    <citation type="journal article" date="2020" name="mSystems">
        <title>Genome- and Community-Level Interaction Insights into Carbon Utilization and Element Cycling Functions of Hydrothermarchaeota in Hydrothermal Sediment.</title>
        <authorList>
            <person name="Zhou Z."/>
            <person name="Liu Y."/>
            <person name="Xu W."/>
            <person name="Pan J."/>
            <person name="Luo Z.H."/>
            <person name="Li M."/>
        </authorList>
    </citation>
    <scope>NUCLEOTIDE SEQUENCE [LARGE SCALE GENOMIC DNA]</scope>
    <source>
        <strain evidence="7">HyVt-507</strain>
    </source>
</reference>